<keyword evidence="1" id="KW-0812">Transmembrane</keyword>
<sequence length="58" mass="6781">MSEIPVVNYGRMERLRPPEFTSVPMNVNTFCIVFIVLCVLGLYKRSVNISQRDRQSYI</sequence>
<dbReference type="Proteomes" id="UP000232710">
    <property type="component" value="Segment"/>
</dbReference>
<keyword evidence="3" id="KW-1185">Reference proteome</keyword>
<reference evidence="2 3" key="1">
    <citation type="submission" date="2010-12" db="EMBL/GenBank/DDBJ databases">
        <title>The Genome Sequence of Micromonas pusilla virus SP1.</title>
        <authorList>
            <consortium name="The Broad Institute Genome Sequencing Platform"/>
            <person name="Henn M.R."/>
            <person name="Suttle C."/>
            <person name="Winget D."/>
            <person name="Chan A."/>
            <person name="Levin J."/>
            <person name="Malboeuf C."/>
            <person name="Casali M."/>
            <person name="Russ C."/>
            <person name="Lennon N."/>
            <person name="Chapman S.B."/>
            <person name="Erlich R."/>
            <person name="Young S.K."/>
            <person name="Yandava C."/>
            <person name="Zeng Q."/>
            <person name="Alvarado L."/>
            <person name="Anderson S."/>
            <person name="Berlin A."/>
            <person name="Chen Z."/>
            <person name="Freedman E."/>
            <person name="Gellesch M."/>
            <person name="Goldberg J."/>
            <person name="Green L."/>
            <person name="Griggs A."/>
            <person name="Gujja S."/>
            <person name="Heilman E.R."/>
            <person name="Heiman D."/>
            <person name="Hollinger A."/>
            <person name="Howarth C."/>
            <person name="Larson L."/>
            <person name="Mehta T."/>
            <person name="Pearson M."/>
            <person name="Roberts A."/>
            <person name="Ryan E."/>
            <person name="Saif S."/>
            <person name="Shea T."/>
            <person name="Shenoy N."/>
            <person name="Sisk P."/>
            <person name="Stolte C."/>
            <person name="Sykes S."/>
            <person name="White J."/>
            <person name="Haas B."/>
            <person name="Nusbaum C."/>
            <person name="Birren B."/>
        </authorList>
    </citation>
    <scope>NUCLEOTIDE SEQUENCE [LARGE SCALE GENOMIC DNA]</scope>
    <source>
        <strain evidence="2 3">SP1</strain>
    </source>
</reference>
<proteinExistence type="predicted"/>
<accession>G9E677</accession>
<feature type="transmembrane region" description="Helical" evidence="1">
    <location>
        <begin position="20"/>
        <end position="43"/>
    </location>
</feature>
<organismHost>
    <name type="scientific">Micromonas pusilla</name>
    <name type="common">Picoplanktonic green alga</name>
    <name type="synonym">Chromulina pusilla</name>
    <dbReference type="NCBI Taxonomy" id="38833"/>
</organismHost>
<dbReference type="EMBL" id="JF974320">
    <property type="protein sequence ID" value="AET84904.1"/>
    <property type="molecule type" value="Genomic_DNA"/>
</dbReference>
<evidence type="ECO:0000313" key="3">
    <source>
        <dbReference type="Proteomes" id="UP000232710"/>
    </source>
</evidence>
<keyword evidence="1" id="KW-0472">Membrane</keyword>
<evidence type="ECO:0000256" key="1">
    <source>
        <dbReference type="SAM" id="Phobius"/>
    </source>
</evidence>
<protein>
    <submittedName>
        <fullName evidence="2">Uncharacterized protein</fullName>
    </submittedName>
</protein>
<organism evidence="2 3">
    <name type="scientific">Micromonas pusilla virus SP1</name>
    <name type="common">MpV-SP1</name>
    <dbReference type="NCBI Taxonomy" id="373996"/>
    <lineage>
        <taxon>Viruses</taxon>
        <taxon>Varidnaviria</taxon>
        <taxon>Bamfordvirae</taxon>
        <taxon>Nucleocytoviricota</taxon>
        <taxon>Megaviricetes</taxon>
        <taxon>Algavirales</taxon>
        <taxon>Phycodnaviridae</taxon>
        <taxon>Prasinovirus</taxon>
        <taxon>Prasinovirus micromonas</taxon>
    </lineage>
</organism>
<name>G9E677_MPSP1</name>
<keyword evidence="1" id="KW-1133">Transmembrane helix</keyword>
<gene>
    <name evidence="2" type="ORF">MPXG_00106</name>
</gene>
<evidence type="ECO:0000313" key="2">
    <source>
        <dbReference type="EMBL" id="AET84904.1"/>
    </source>
</evidence>